<dbReference type="AlphaFoldDB" id="A0A1I5BK02"/>
<dbReference type="PANTHER" id="PTHR13847">
    <property type="entry name" value="SARCOSINE DEHYDROGENASE-RELATED"/>
    <property type="match status" value="1"/>
</dbReference>
<keyword evidence="4" id="KW-1185">Reference proteome</keyword>
<keyword evidence="1" id="KW-1133">Transmembrane helix</keyword>
<evidence type="ECO:0000256" key="1">
    <source>
        <dbReference type="SAM" id="Phobius"/>
    </source>
</evidence>
<dbReference type="SUPFAM" id="SSF54373">
    <property type="entry name" value="FAD-linked reductases, C-terminal domain"/>
    <property type="match status" value="1"/>
</dbReference>
<sequence length="361" mass="41536">MIRVFFFTMKVDYIIVGTGLAGLCIVQFCIKQKKSFVVIDNAQRTSSKVAGGMFNPVVLKRFTSIWEADAQLKLADEFYPEVEKILNSSFYHKLPIYRKFATVEEQNNWFLACDNAVTAPYLNVNLLKDKFQHIDSEYHFGEVYNTGFLNVNLFVQIYQEYLKKNNLLLNESFIYDELISEDDSVTYRDVQAKQIVFAEGFSMLNNPFFNYLPLDGTKGELLYVKIPNLKLKSIVKSSVFIIPIGNDIYKVGATYNWQDKTDDLTDEAKNELIEGLEKLIDCEYEIIEHVAGVRPTVKDRRPLVGAHYQHKNVYILNGLGTRGVLLGPYLADKLIQNIENNVPLDPNINVARYYKKLQLIK</sequence>
<keyword evidence="1" id="KW-0472">Membrane</keyword>
<dbReference type="GO" id="GO:0005737">
    <property type="term" value="C:cytoplasm"/>
    <property type="evidence" value="ECO:0007669"/>
    <property type="project" value="TreeGrafter"/>
</dbReference>
<dbReference type="InterPro" id="IPR036188">
    <property type="entry name" value="FAD/NAD-bd_sf"/>
</dbReference>
<feature type="transmembrane region" description="Helical" evidence="1">
    <location>
        <begin position="13"/>
        <end position="30"/>
    </location>
</feature>
<dbReference type="Gene3D" id="3.50.50.60">
    <property type="entry name" value="FAD/NAD(P)-binding domain"/>
    <property type="match status" value="1"/>
</dbReference>
<evidence type="ECO:0000313" key="4">
    <source>
        <dbReference type="Proteomes" id="UP000199036"/>
    </source>
</evidence>
<keyword evidence="1" id="KW-0812">Transmembrane</keyword>
<dbReference type="RefSeq" id="WP_245758482.1">
    <property type="nucleotide sequence ID" value="NZ_FOVI01000010.1"/>
</dbReference>
<protein>
    <submittedName>
        <fullName evidence="3">Glycine/D-amino acid oxidase</fullName>
    </submittedName>
</protein>
<accession>A0A1I5BK02</accession>
<proteinExistence type="predicted"/>
<reference evidence="4" key="1">
    <citation type="submission" date="2016-10" db="EMBL/GenBank/DDBJ databases">
        <authorList>
            <person name="Varghese N."/>
            <person name="Submissions S."/>
        </authorList>
    </citation>
    <scope>NUCLEOTIDE SEQUENCE [LARGE SCALE GENOMIC DNA]</scope>
    <source>
        <strain evidence="4">DS-12</strain>
    </source>
</reference>
<evidence type="ECO:0000313" key="3">
    <source>
        <dbReference type="EMBL" id="SFN74986.1"/>
    </source>
</evidence>
<dbReference type="InterPro" id="IPR006076">
    <property type="entry name" value="FAD-dep_OxRdtase"/>
</dbReference>
<dbReference type="EMBL" id="FOVI01000010">
    <property type="protein sequence ID" value="SFN74986.1"/>
    <property type="molecule type" value="Genomic_DNA"/>
</dbReference>
<dbReference type="Proteomes" id="UP000199036">
    <property type="component" value="Unassembled WGS sequence"/>
</dbReference>
<gene>
    <name evidence="3" type="ORF">SAMN05421741_11032</name>
</gene>
<dbReference type="STRING" id="913024.SAMN05421741_11032"/>
<dbReference type="Pfam" id="PF01266">
    <property type="entry name" value="DAO"/>
    <property type="match status" value="1"/>
</dbReference>
<name>A0A1I5BK02_9FLAO</name>
<evidence type="ECO:0000259" key="2">
    <source>
        <dbReference type="Pfam" id="PF01266"/>
    </source>
</evidence>
<feature type="domain" description="FAD dependent oxidoreductase" evidence="2">
    <location>
        <begin position="12"/>
        <end position="334"/>
    </location>
</feature>
<organism evidence="3 4">
    <name type="scientific">Paenimyroides ummariense</name>
    <dbReference type="NCBI Taxonomy" id="913024"/>
    <lineage>
        <taxon>Bacteria</taxon>
        <taxon>Pseudomonadati</taxon>
        <taxon>Bacteroidota</taxon>
        <taxon>Flavobacteriia</taxon>
        <taxon>Flavobacteriales</taxon>
        <taxon>Flavobacteriaceae</taxon>
        <taxon>Paenimyroides</taxon>
    </lineage>
</organism>
<dbReference type="SUPFAM" id="SSF51905">
    <property type="entry name" value="FAD/NAD(P)-binding domain"/>
    <property type="match status" value="1"/>
</dbReference>
<dbReference type="Gene3D" id="3.30.9.10">
    <property type="entry name" value="D-Amino Acid Oxidase, subunit A, domain 2"/>
    <property type="match status" value="1"/>
</dbReference>